<protein>
    <submittedName>
        <fullName evidence="1">Uncharacterized protein</fullName>
    </submittedName>
</protein>
<reference evidence="1" key="1">
    <citation type="submission" date="2021-01" db="EMBL/GenBank/DDBJ databases">
        <title>Chromosome-level genome assembly of a human fungal pathogen reveals clustering of transcriptionally co-regulated genes.</title>
        <authorList>
            <person name="Voorhies M."/>
            <person name="Cohen S."/>
            <person name="Shea T.P."/>
            <person name="Petrus S."/>
            <person name="Munoz J.F."/>
            <person name="Poplawski S."/>
            <person name="Goldman W.E."/>
            <person name="Michael T."/>
            <person name="Cuomo C.A."/>
            <person name="Sil A."/>
            <person name="Beyhan S."/>
        </authorList>
    </citation>
    <scope>NUCLEOTIDE SEQUENCE</scope>
    <source>
        <strain evidence="1">H88</strain>
    </source>
</reference>
<dbReference type="EMBL" id="CP069103">
    <property type="protein sequence ID" value="QSS51145.1"/>
    <property type="molecule type" value="Genomic_DNA"/>
</dbReference>
<evidence type="ECO:0000313" key="1">
    <source>
        <dbReference type="EMBL" id="QSS51145.1"/>
    </source>
</evidence>
<organism evidence="1 2">
    <name type="scientific">Ajellomyces capsulatus (strain H88)</name>
    <name type="common">Darling's disease fungus</name>
    <name type="synonym">Histoplasma capsulatum</name>
    <dbReference type="NCBI Taxonomy" id="544711"/>
    <lineage>
        <taxon>Eukaryota</taxon>
        <taxon>Fungi</taxon>
        <taxon>Dikarya</taxon>
        <taxon>Ascomycota</taxon>
        <taxon>Pezizomycotina</taxon>
        <taxon>Eurotiomycetes</taxon>
        <taxon>Eurotiomycetidae</taxon>
        <taxon>Onygenales</taxon>
        <taxon>Ajellomycetaceae</taxon>
        <taxon>Histoplasma</taxon>
    </lineage>
</organism>
<evidence type="ECO:0000313" key="2">
    <source>
        <dbReference type="Proteomes" id="UP000663419"/>
    </source>
</evidence>
<accession>A0A8A1LE45</accession>
<dbReference type="VEuPathDB" id="FungiDB:I7I53_06386"/>
<name>A0A8A1LE45_AJEC8</name>
<sequence length="60" mass="6979">MIDGQTLVVDWSELLRQLLLSGHSLNFLLIEAIMPCLNLHDLAEGRQFCEGNQQHRYQRN</sequence>
<dbReference type="Proteomes" id="UP000663419">
    <property type="component" value="Chromosome 2"/>
</dbReference>
<dbReference type="AlphaFoldDB" id="A0A8A1LE45"/>
<gene>
    <name evidence="1" type="ORF">I7I53_06386</name>
</gene>
<proteinExistence type="predicted"/>